<evidence type="ECO:0000256" key="2">
    <source>
        <dbReference type="ARBA" id="ARBA00022676"/>
    </source>
</evidence>
<feature type="transmembrane region" description="Helical" evidence="4">
    <location>
        <begin position="355"/>
        <end position="380"/>
    </location>
</feature>
<dbReference type="Pfam" id="PF00535">
    <property type="entry name" value="Glycos_transf_2"/>
    <property type="match status" value="1"/>
</dbReference>
<proteinExistence type="inferred from homology"/>
<dbReference type="InterPro" id="IPR001173">
    <property type="entry name" value="Glyco_trans_2-like"/>
</dbReference>
<evidence type="ECO:0000256" key="1">
    <source>
        <dbReference type="ARBA" id="ARBA00006739"/>
    </source>
</evidence>
<dbReference type="RefSeq" id="WP_274151142.1">
    <property type="nucleotide sequence ID" value="NZ_CP117811.1"/>
</dbReference>
<evidence type="ECO:0000256" key="4">
    <source>
        <dbReference type="SAM" id="Phobius"/>
    </source>
</evidence>
<dbReference type="Proteomes" id="UP001214250">
    <property type="component" value="Chromosome 1"/>
</dbReference>
<evidence type="ECO:0000313" key="6">
    <source>
        <dbReference type="EMBL" id="WDE97014.1"/>
    </source>
</evidence>
<keyword evidence="3" id="KW-0808">Transferase</keyword>
<keyword evidence="4" id="KW-0472">Membrane</keyword>
<feature type="domain" description="Glycosyltransferase 2-like" evidence="5">
    <location>
        <begin position="78"/>
        <end position="219"/>
    </location>
</feature>
<dbReference type="PANTHER" id="PTHR43630">
    <property type="entry name" value="POLY-BETA-1,6-N-ACETYL-D-GLUCOSAMINE SYNTHASE"/>
    <property type="match status" value="1"/>
</dbReference>
<keyword evidence="4" id="KW-0812">Transmembrane</keyword>
<dbReference type="PANTHER" id="PTHR43630:SF1">
    <property type="entry name" value="POLY-BETA-1,6-N-ACETYL-D-GLUCOSAMINE SYNTHASE"/>
    <property type="match status" value="1"/>
</dbReference>
<dbReference type="Gene3D" id="3.90.550.10">
    <property type="entry name" value="Spore Coat Polysaccharide Biosynthesis Protein SpsA, Chain A"/>
    <property type="match status" value="1"/>
</dbReference>
<accession>A0ABY7VWA0</accession>
<feature type="transmembrane region" description="Helical" evidence="4">
    <location>
        <begin position="330"/>
        <end position="349"/>
    </location>
</feature>
<feature type="transmembrane region" description="Helical" evidence="4">
    <location>
        <begin position="28"/>
        <end position="54"/>
    </location>
</feature>
<evidence type="ECO:0000256" key="3">
    <source>
        <dbReference type="ARBA" id="ARBA00022679"/>
    </source>
</evidence>
<dbReference type="EMBL" id="CP117811">
    <property type="protein sequence ID" value="WDE97014.1"/>
    <property type="molecule type" value="Genomic_DNA"/>
</dbReference>
<dbReference type="CDD" id="cd06423">
    <property type="entry name" value="CESA_like"/>
    <property type="match status" value="1"/>
</dbReference>
<reference evidence="6 7" key="1">
    <citation type="submission" date="2023-02" db="EMBL/GenBank/DDBJ databases">
        <title>Genome sequence of Lentisphaera profundi SAORIC-696.</title>
        <authorList>
            <person name="Kim e."/>
            <person name="Cho J.-C."/>
            <person name="Choi A."/>
            <person name="Kang I."/>
        </authorList>
    </citation>
    <scope>NUCLEOTIDE SEQUENCE [LARGE SCALE GENOMIC DNA]</scope>
    <source>
        <strain evidence="6 7">SAORIC-696</strain>
    </source>
</reference>
<keyword evidence="4" id="KW-1133">Transmembrane helix</keyword>
<sequence length="437" mass="51089">MMDSISFLFVDVWFYITQQFQTREAFDWVLFFFPFVALIEGPRYIIPIFVLPIMRAFGLRGENKFLQKEFLRSNPRVSIIVAGRNEEAIIGRTIDSLLELPYENKEIIVIDDASDDNMYSVCLPYAKKGLIRLFKNESQMGRTGRPVASNLGLKMSTGEFIISVDADTSYDRDTIERMVGPFYDPEVGGVAGNLKARNAGESIWADFQALEYMISIGLWKRWTSMIGATTQASGAFGSFRKKALLDFGGWDPELAEDADLTLKVIKNGWKITFSPHAVAMTSVPADLKTLVSQRVRWDKGSIRTYFHKHANIFRFWKFGFNHFIELGQEFLIFYVATLIYPFYIIYMLINDWKFFLFAYCFAYCLYSIISFFSILVSVSFSERKHEEWWMLWYAPIYPFYKEVFRWVRLRACIEETFRLDYQEGYIPESGYKNSEKW</sequence>
<dbReference type="SUPFAM" id="SSF53448">
    <property type="entry name" value="Nucleotide-diphospho-sugar transferases"/>
    <property type="match status" value="1"/>
</dbReference>
<comment type="similarity">
    <text evidence="1">Belongs to the glycosyltransferase 2 family.</text>
</comment>
<keyword evidence="7" id="KW-1185">Reference proteome</keyword>
<protein>
    <submittedName>
        <fullName evidence="6">Glycosyltransferase</fullName>
    </submittedName>
</protein>
<name>A0ABY7VWA0_9BACT</name>
<evidence type="ECO:0000259" key="5">
    <source>
        <dbReference type="Pfam" id="PF00535"/>
    </source>
</evidence>
<dbReference type="InterPro" id="IPR029044">
    <property type="entry name" value="Nucleotide-diphossugar_trans"/>
</dbReference>
<evidence type="ECO:0000313" key="7">
    <source>
        <dbReference type="Proteomes" id="UP001214250"/>
    </source>
</evidence>
<keyword evidence="2" id="KW-0328">Glycosyltransferase</keyword>
<gene>
    <name evidence="6" type="ORF">PQO03_03440</name>
</gene>
<organism evidence="6 7">
    <name type="scientific">Lentisphaera profundi</name>
    <dbReference type="NCBI Taxonomy" id="1658616"/>
    <lineage>
        <taxon>Bacteria</taxon>
        <taxon>Pseudomonadati</taxon>
        <taxon>Lentisphaerota</taxon>
        <taxon>Lentisphaeria</taxon>
        <taxon>Lentisphaerales</taxon>
        <taxon>Lentisphaeraceae</taxon>
        <taxon>Lentisphaera</taxon>
    </lineage>
</organism>